<evidence type="ECO:0000313" key="6">
    <source>
        <dbReference type="Proteomes" id="UP001497480"/>
    </source>
</evidence>
<organism evidence="5 6">
    <name type="scientific">Lupinus luteus</name>
    <name type="common">European yellow lupine</name>
    <dbReference type="NCBI Taxonomy" id="3873"/>
    <lineage>
        <taxon>Eukaryota</taxon>
        <taxon>Viridiplantae</taxon>
        <taxon>Streptophyta</taxon>
        <taxon>Embryophyta</taxon>
        <taxon>Tracheophyta</taxon>
        <taxon>Spermatophyta</taxon>
        <taxon>Magnoliopsida</taxon>
        <taxon>eudicotyledons</taxon>
        <taxon>Gunneridae</taxon>
        <taxon>Pentapetalae</taxon>
        <taxon>rosids</taxon>
        <taxon>fabids</taxon>
        <taxon>Fabales</taxon>
        <taxon>Fabaceae</taxon>
        <taxon>Papilionoideae</taxon>
        <taxon>50 kb inversion clade</taxon>
        <taxon>genistoids sensu lato</taxon>
        <taxon>core genistoids</taxon>
        <taxon>Genisteae</taxon>
        <taxon>Lupinus</taxon>
    </lineage>
</organism>
<dbReference type="InterPro" id="IPR055217">
    <property type="entry name" value="TPR_EMC2"/>
</dbReference>
<evidence type="ECO:0000256" key="3">
    <source>
        <dbReference type="RuleBase" id="RU367091"/>
    </source>
</evidence>
<name>A0AAV1VZJ6_LUPLU</name>
<dbReference type="Proteomes" id="UP001497480">
    <property type="component" value="Unassembled WGS sequence"/>
</dbReference>
<comment type="function">
    <text evidence="3">Part of the endoplasmic reticulum membrane protein complex (EMC) that enables the energy-independent insertion into endoplasmic reticulum membranes of newly synthesized membrane proteins.</text>
</comment>
<keyword evidence="3" id="KW-0472">Membrane</keyword>
<comment type="subunit">
    <text evidence="3">Component of the ER membrane protein complex (EMC).</text>
</comment>
<dbReference type="InterPro" id="IPR039856">
    <property type="entry name" value="EMC2-like"/>
</dbReference>
<accession>A0AAV1VZJ6</accession>
<evidence type="ECO:0000256" key="1">
    <source>
        <dbReference type="ARBA" id="ARBA00022737"/>
    </source>
</evidence>
<comment type="caution">
    <text evidence="5">The sequence shown here is derived from an EMBL/GenBank/DDBJ whole genome shotgun (WGS) entry which is preliminary data.</text>
</comment>
<proteinExistence type="inferred from homology"/>
<keyword evidence="1" id="KW-0677">Repeat</keyword>
<evidence type="ECO:0000259" key="4">
    <source>
        <dbReference type="Pfam" id="PF22890"/>
    </source>
</evidence>
<gene>
    <name evidence="5" type="ORF">LLUT_LOCUS3291</name>
</gene>
<keyword evidence="6" id="KW-1185">Reference proteome</keyword>
<protein>
    <recommendedName>
        <fullName evidence="3">ER membrane protein complex subunit 2</fullName>
    </recommendedName>
</protein>
<dbReference type="Gene3D" id="1.25.40.10">
    <property type="entry name" value="Tetratricopeptide repeat domain"/>
    <property type="match status" value="1"/>
</dbReference>
<keyword evidence="3" id="KW-0256">Endoplasmic reticulum</keyword>
<sequence length="233" mass="26229">MYFFTRTAQRLEAMLLEAKGSWELAEKAYMRLLEDSPLDQIIHKRRVAMAKAQGNISRAIEFLNKYLEIFMADHDAWRELAEIYVSQQIRSCPFCDCRPSLWWSASTMSICAVPNLLFSIVLISTVRAPQQLPVFVVDLVLYTLGGLENLQIAKKYYSSTIDLTGGKNTRALFDVCLCISAIAQLVKGKVKEDKEGSQVQSLAAKVLEKDCKQRAPDKLPQLTTVLNSLTLSS</sequence>
<comment type="similarity">
    <text evidence="3">Belongs to the EMC2 family.</text>
</comment>
<dbReference type="InterPro" id="IPR011990">
    <property type="entry name" value="TPR-like_helical_dom_sf"/>
</dbReference>
<keyword evidence="2" id="KW-0802">TPR repeat</keyword>
<dbReference type="Pfam" id="PF22890">
    <property type="entry name" value="TPR_EMC2"/>
    <property type="match status" value="1"/>
</dbReference>
<dbReference type="GO" id="GO:0072546">
    <property type="term" value="C:EMC complex"/>
    <property type="evidence" value="ECO:0007669"/>
    <property type="project" value="UniProtKB-UniRule"/>
</dbReference>
<dbReference type="SUPFAM" id="SSF48452">
    <property type="entry name" value="TPR-like"/>
    <property type="match status" value="1"/>
</dbReference>
<dbReference type="PANTHER" id="PTHR12760">
    <property type="entry name" value="TETRATRICOPEPTIDE REPEAT PROTEIN"/>
    <property type="match status" value="1"/>
</dbReference>
<evidence type="ECO:0000313" key="5">
    <source>
        <dbReference type="EMBL" id="CAL0302231.1"/>
    </source>
</evidence>
<reference evidence="5 6" key="1">
    <citation type="submission" date="2024-03" db="EMBL/GenBank/DDBJ databases">
        <authorList>
            <person name="Martinez-Hernandez J."/>
        </authorList>
    </citation>
    <scope>NUCLEOTIDE SEQUENCE [LARGE SCALE GENOMIC DNA]</scope>
</reference>
<dbReference type="AlphaFoldDB" id="A0AAV1VZJ6"/>
<feature type="domain" description="EMC2 TPR-like" evidence="4">
    <location>
        <begin position="9"/>
        <end position="95"/>
    </location>
</feature>
<comment type="subcellular location">
    <subcellularLocation>
        <location evidence="3">Endoplasmic reticulum membrane</location>
        <topology evidence="3">Peripheral membrane protein</topology>
        <orientation evidence="3">Cytoplasmic side</orientation>
    </subcellularLocation>
</comment>
<evidence type="ECO:0000256" key="2">
    <source>
        <dbReference type="ARBA" id="ARBA00022803"/>
    </source>
</evidence>
<dbReference type="EMBL" id="CAXHTB010000002">
    <property type="protein sequence ID" value="CAL0302231.1"/>
    <property type="molecule type" value="Genomic_DNA"/>
</dbReference>